<dbReference type="Pfam" id="PF13847">
    <property type="entry name" value="Methyltransf_31"/>
    <property type="match status" value="1"/>
</dbReference>
<dbReference type="AlphaFoldDB" id="A0A024TEJ3"/>
<sequence>MDGIMATAGKVPQSADEWDAKYKAAACDYFDWYLSSAELQPHLQTILDRYDASCEIFVPGCGMSELAFHLYEMGYEHVTNADTSAMAIQRMAREQDRRRATAMECVVLDAINMPDVPDQCFDVVVDKGLLDTVLCGANNIENAVALVHELHRVLKVNGTFVLISHGPPDTRLHYLTRETLEWTVHPPTPIERAGRDGCMTSLGTPRLCYMYTCHRQLL</sequence>
<evidence type="ECO:0000256" key="2">
    <source>
        <dbReference type="ARBA" id="ARBA00022603"/>
    </source>
</evidence>
<dbReference type="eggNOG" id="KOG2352">
    <property type="taxonomic scope" value="Eukaryota"/>
</dbReference>
<dbReference type="GO" id="GO:0008168">
    <property type="term" value="F:methyltransferase activity"/>
    <property type="evidence" value="ECO:0007669"/>
    <property type="project" value="UniProtKB-KW"/>
</dbReference>
<dbReference type="InterPro" id="IPR025714">
    <property type="entry name" value="Methyltranfer_dom"/>
</dbReference>
<proteinExistence type="inferred from homology"/>
<dbReference type="VEuPathDB" id="FungiDB:H310_13292"/>
<keyword evidence="2" id="KW-0489">Methyltransferase</keyword>
<evidence type="ECO:0000256" key="3">
    <source>
        <dbReference type="ARBA" id="ARBA00022679"/>
    </source>
</evidence>
<dbReference type="PANTHER" id="PTHR12176">
    <property type="entry name" value="SAM-DEPENDENT METHYLTRANSFERASE SUPERFAMILY PROTEIN"/>
    <property type="match status" value="1"/>
</dbReference>
<dbReference type="Gene3D" id="3.40.50.150">
    <property type="entry name" value="Vaccinia Virus protein VP39"/>
    <property type="match status" value="1"/>
</dbReference>
<dbReference type="InterPro" id="IPR029063">
    <property type="entry name" value="SAM-dependent_MTases_sf"/>
</dbReference>
<evidence type="ECO:0000313" key="5">
    <source>
        <dbReference type="EMBL" id="ETV92404.1"/>
    </source>
</evidence>
<protein>
    <recommendedName>
        <fullName evidence="4">Methyltransferase domain-containing protein</fullName>
    </recommendedName>
</protein>
<dbReference type="RefSeq" id="XP_008878955.1">
    <property type="nucleotide sequence ID" value="XM_008880733.1"/>
</dbReference>
<reference evidence="5" key="1">
    <citation type="submission" date="2013-12" db="EMBL/GenBank/DDBJ databases">
        <title>The Genome Sequence of Aphanomyces invadans NJM9701.</title>
        <authorList>
            <consortium name="The Broad Institute Genomics Platform"/>
            <person name="Russ C."/>
            <person name="Tyler B."/>
            <person name="van West P."/>
            <person name="Dieguez-Uribeondo J."/>
            <person name="Young S.K."/>
            <person name="Zeng Q."/>
            <person name="Gargeya S."/>
            <person name="Fitzgerald M."/>
            <person name="Abouelleil A."/>
            <person name="Alvarado L."/>
            <person name="Chapman S.B."/>
            <person name="Gainer-Dewar J."/>
            <person name="Goldberg J."/>
            <person name="Griggs A."/>
            <person name="Gujja S."/>
            <person name="Hansen M."/>
            <person name="Howarth C."/>
            <person name="Imamovic A."/>
            <person name="Ireland A."/>
            <person name="Larimer J."/>
            <person name="McCowan C."/>
            <person name="Murphy C."/>
            <person name="Pearson M."/>
            <person name="Poon T.W."/>
            <person name="Priest M."/>
            <person name="Roberts A."/>
            <person name="Saif S."/>
            <person name="Shea T."/>
            <person name="Sykes S."/>
            <person name="Wortman J."/>
            <person name="Nusbaum C."/>
            <person name="Birren B."/>
        </authorList>
    </citation>
    <scope>NUCLEOTIDE SEQUENCE [LARGE SCALE GENOMIC DNA]</scope>
    <source>
        <strain evidence="5">NJM9701</strain>
    </source>
</reference>
<dbReference type="EMBL" id="KI914000">
    <property type="protein sequence ID" value="ETV92404.1"/>
    <property type="molecule type" value="Genomic_DNA"/>
</dbReference>
<dbReference type="OrthoDB" id="430254at2759"/>
<evidence type="ECO:0000256" key="1">
    <source>
        <dbReference type="ARBA" id="ARBA00008361"/>
    </source>
</evidence>
<dbReference type="InterPro" id="IPR051419">
    <property type="entry name" value="Lys/N-term_MeTrsfase_sf"/>
</dbReference>
<comment type="similarity">
    <text evidence="1">Belongs to the methyltransferase superfamily.</text>
</comment>
<gene>
    <name evidence="5" type="ORF">H310_13292</name>
</gene>
<dbReference type="CDD" id="cd02440">
    <property type="entry name" value="AdoMet_MTases"/>
    <property type="match status" value="1"/>
</dbReference>
<accession>A0A024TEJ3</accession>
<organism evidence="5">
    <name type="scientific">Aphanomyces invadans</name>
    <dbReference type="NCBI Taxonomy" id="157072"/>
    <lineage>
        <taxon>Eukaryota</taxon>
        <taxon>Sar</taxon>
        <taxon>Stramenopiles</taxon>
        <taxon>Oomycota</taxon>
        <taxon>Saprolegniomycetes</taxon>
        <taxon>Saprolegniales</taxon>
        <taxon>Verrucalvaceae</taxon>
        <taxon>Aphanomyces</taxon>
    </lineage>
</organism>
<name>A0A024TEJ3_9STRA</name>
<evidence type="ECO:0000259" key="4">
    <source>
        <dbReference type="Pfam" id="PF13847"/>
    </source>
</evidence>
<feature type="domain" description="Methyltransferase" evidence="4">
    <location>
        <begin position="59"/>
        <end position="166"/>
    </location>
</feature>
<dbReference type="SUPFAM" id="SSF53335">
    <property type="entry name" value="S-adenosyl-L-methionine-dependent methyltransferases"/>
    <property type="match status" value="1"/>
</dbReference>
<dbReference type="GO" id="GO:0032259">
    <property type="term" value="P:methylation"/>
    <property type="evidence" value="ECO:0007669"/>
    <property type="project" value="UniProtKB-KW"/>
</dbReference>
<keyword evidence="3" id="KW-0808">Transferase</keyword>
<dbReference type="GeneID" id="20090342"/>